<accession>A0A7W5H202</accession>
<organism evidence="1 2">
    <name type="scientific">Microbacter margulisiae</name>
    <dbReference type="NCBI Taxonomy" id="1350067"/>
    <lineage>
        <taxon>Bacteria</taxon>
        <taxon>Pseudomonadati</taxon>
        <taxon>Bacteroidota</taxon>
        <taxon>Bacteroidia</taxon>
        <taxon>Bacteroidales</taxon>
        <taxon>Porphyromonadaceae</taxon>
        <taxon>Microbacter</taxon>
    </lineage>
</organism>
<comment type="caution">
    <text evidence="1">The sequence shown here is derived from an EMBL/GenBank/DDBJ whole genome shotgun (WGS) entry which is preliminary data.</text>
</comment>
<evidence type="ECO:0000313" key="1">
    <source>
        <dbReference type="EMBL" id="MBB3188163.1"/>
    </source>
</evidence>
<protein>
    <submittedName>
        <fullName evidence="1">Uncharacterized protein</fullName>
    </submittedName>
</protein>
<keyword evidence="2" id="KW-1185">Reference proteome</keyword>
<gene>
    <name evidence="1" type="ORF">FHX64_002361</name>
</gene>
<dbReference type="EMBL" id="JACHYB010000002">
    <property type="protein sequence ID" value="MBB3188163.1"/>
    <property type="molecule type" value="Genomic_DNA"/>
</dbReference>
<name>A0A7W5H202_9PORP</name>
<proteinExistence type="predicted"/>
<reference evidence="1 2" key="1">
    <citation type="submission" date="2020-08" db="EMBL/GenBank/DDBJ databases">
        <title>Genomic Encyclopedia of Type Strains, Phase IV (KMG-IV): sequencing the most valuable type-strain genomes for metagenomic binning, comparative biology and taxonomic classification.</title>
        <authorList>
            <person name="Goeker M."/>
        </authorList>
    </citation>
    <scope>NUCLEOTIDE SEQUENCE [LARGE SCALE GENOMIC DNA]</scope>
    <source>
        <strain evidence="1 2">DSM 27471</strain>
    </source>
</reference>
<evidence type="ECO:0000313" key="2">
    <source>
        <dbReference type="Proteomes" id="UP000544222"/>
    </source>
</evidence>
<dbReference type="AlphaFoldDB" id="A0A7W5H202"/>
<sequence length="46" mass="5456">MKDTTHHNKMAQNEMKKQDFVKIKRSNTCHLSIICIFVFLYNTNIA</sequence>
<dbReference type="Proteomes" id="UP000544222">
    <property type="component" value="Unassembled WGS sequence"/>
</dbReference>